<dbReference type="SUPFAM" id="SSF56112">
    <property type="entry name" value="Protein kinase-like (PK-like)"/>
    <property type="match status" value="1"/>
</dbReference>
<protein>
    <submittedName>
        <fullName evidence="2">Aminoglycoside phosphotransferase (APT) family kinase protein</fullName>
    </submittedName>
</protein>
<dbReference type="AlphaFoldDB" id="A0A853DF16"/>
<dbReference type="PANTHER" id="PTHR47829:SF1">
    <property type="entry name" value="HAD FAMILY PHOSPHATASE"/>
    <property type="match status" value="1"/>
</dbReference>
<proteinExistence type="predicted"/>
<dbReference type="Gene3D" id="3.90.1200.10">
    <property type="match status" value="1"/>
</dbReference>
<dbReference type="Pfam" id="PF01636">
    <property type="entry name" value="APH"/>
    <property type="match status" value="1"/>
</dbReference>
<evidence type="ECO:0000259" key="1">
    <source>
        <dbReference type="Pfam" id="PF01636"/>
    </source>
</evidence>
<accession>A0A853DF16</accession>
<organism evidence="2 3">
    <name type="scientific">Allobranchiibius huperziae</name>
    <dbReference type="NCBI Taxonomy" id="1874116"/>
    <lineage>
        <taxon>Bacteria</taxon>
        <taxon>Bacillati</taxon>
        <taxon>Actinomycetota</taxon>
        <taxon>Actinomycetes</taxon>
        <taxon>Micrococcales</taxon>
        <taxon>Dermacoccaceae</taxon>
        <taxon>Allobranchiibius</taxon>
    </lineage>
</organism>
<dbReference type="InterPro" id="IPR002575">
    <property type="entry name" value="Aminoglycoside_PTrfase"/>
</dbReference>
<evidence type="ECO:0000313" key="2">
    <source>
        <dbReference type="EMBL" id="NYJ74613.1"/>
    </source>
</evidence>
<dbReference type="CDD" id="cd05154">
    <property type="entry name" value="ACAD10_11_N-like"/>
    <property type="match status" value="1"/>
</dbReference>
<comment type="caution">
    <text evidence="2">The sequence shown here is derived from an EMBL/GenBank/DDBJ whole genome shotgun (WGS) entry which is preliminary data.</text>
</comment>
<dbReference type="EMBL" id="JACCFW010000001">
    <property type="protein sequence ID" value="NYJ74613.1"/>
    <property type="molecule type" value="Genomic_DNA"/>
</dbReference>
<feature type="domain" description="Aminoglycoside phosphotransferase" evidence="1">
    <location>
        <begin position="32"/>
        <end position="251"/>
    </location>
</feature>
<evidence type="ECO:0000313" key="3">
    <source>
        <dbReference type="Proteomes" id="UP000571817"/>
    </source>
</evidence>
<keyword evidence="2" id="KW-0418">Kinase</keyword>
<dbReference type="InterPro" id="IPR011009">
    <property type="entry name" value="Kinase-like_dom_sf"/>
</dbReference>
<reference evidence="2 3" key="1">
    <citation type="submission" date="2020-07" db="EMBL/GenBank/DDBJ databases">
        <title>Sequencing the genomes of 1000 actinobacteria strains.</title>
        <authorList>
            <person name="Klenk H.-P."/>
        </authorList>
    </citation>
    <scope>NUCLEOTIDE SEQUENCE [LARGE SCALE GENOMIC DNA]</scope>
    <source>
        <strain evidence="2 3">DSM 29531</strain>
    </source>
</reference>
<keyword evidence="2" id="KW-0808">Transferase</keyword>
<dbReference type="InterPro" id="IPR041726">
    <property type="entry name" value="ACAD10_11_N"/>
</dbReference>
<keyword evidence="3" id="KW-1185">Reference proteome</keyword>
<dbReference type="PANTHER" id="PTHR47829">
    <property type="entry name" value="HYDROLASE, PUTATIVE (AFU_ORTHOLOGUE AFUA_1G12880)-RELATED"/>
    <property type="match status" value="1"/>
</dbReference>
<dbReference type="RefSeq" id="WP_179480620.1">
    <property type="nucleotide sequence ID" value="NZ_JACCFW010000001.1"/>
</dbReference>
<dbReference type="Proteomes" id="UP000571817">
    <property type="component" value="Unassembled WGS sequence"/>
</dbReference>
<name>A0A853DF16_9MICO</name>
<dbReference type="InterPro" id="IPR052898">
    <property type="entry name" value="ACAD10-like"/>
</dbReference>
<gene>
    <name evidence="2" type="ORF">HNR15_001576</name>
</gene>
<sequence length="340" mass="36305">MTDSPRGLDLEALSAYLQREAPGLLKAELTGRILAGGKSNLTYEVGDGATSVVVRRPPLGHVLSTAHDMVREHTVITALAPTDVPVPTTYAVCPDDSVIGAPFYVMELVAGTPYRHAAQIAPLGPERTRDIAHRLVDTLVALHAVDPEEVGLGEFGRPHGFLERQVRRWRRQMDASASRELPRAEELSDALAAGVPGDGDVSVLHGDYRLDNLLVGESDEVTAVLDWEMATLGDPLSDVALFVVYQRLSQVTPGAGVSDVAAAPGYPDTDAMLARYTKASGRDVSHIGWHLGLAYYKLATILEGIHYRYIQGQTVGSGFDNVGTAVGPLLDAGLAALREG</sequence>
<dbReference type="Gene3D" id="3.30.200.20">
    <property type="entry name" value="Phosphorylase Kinase, domain 1"/>
    <property type="match status" value="1"/>
</dbReference>
<dbReference type="GO" id="GO:0016301">
    <property type="term" value="F:kinase activity"/>
    <property type="evidence" value="ECO:0007669"/>
    <property type="project" value="UniProtKB-KW"/>
</dbReference>